<dbReference type="EMBL" id="JAHXCP010000010">
    <property type="protein sequence ID" value="MBW4754873.1"/>
    <property type="molecule type" value="Genomic_DNA"/>
</dbReference>
<protein>
    <submittedName>
        <fullName evidence="1">Uncharacterized protein</fullName>
    </submittedName>
</protein>
<dbReference type="RefSeq" id="WP_219433476.1">
    <property type="nucleotide sequence ID" value="NZ_JAHXCP010000010.1"/>
</dbReference>
<dbReference type="Proteomes" id="UP000812077">
    <property type="component" value="Unassembled WGS sequence"/>
</dbReference>
<evidence type="ECO:0000313" key="2">
    <source>
        <dbReference type="Proteomes" id="UP000812077"/>
    </source>
</evidence>
<gene>
    <name evidence="1" type="ORF">KZO77_07415</name>
</gene>
<organism evidence="1 2">
    <name type="scientific">Prevotella melaninogenica</name>
    <dbReference type="NCBI Taxonomy" id="28132"/>
    <lineage>
        <taxon>Bacteria</taxon>
        <taxon>Pseudomonadati</taxon>
        <taxon>Bacteroidota</taxon>
        <taxon>Bacteroidia</taxon>
        <taxon>Bacteroidales</taxon>
        <taxon>Prevotellaceae</taxon>
        <taxon>Prevotella</taxon>
    </lineage>
</organism>
<evidence type="ECO:0000313" key="1">
    <source>
        <dbReference type="EMBL" id="MBW4754873.1"/>
    </source>
</evidence>
<dbReference type="PROSITE" id="PS51257">
    <property type="entry name" value="PROKAR_LIPOPROTEIN"/>
    <property type="match status" value="1"/>
</dbReference>
<reference evidence="1 2" key="1">
    <citation type="submission" date="2021-07" db="EMBL/GenBank/DDBJ databases">
        <title>Genomic diversity and antimicrobial resistance of Prevotella spp. isolated from chronic lung disease airways.</title>
        <authorList>
            <person name="Webb K.A."/>
            <person name="Olagoke O.S."/>
            <person name="Baird T."/>
            <person name="Neill J."/>
            <person name="Pham A."/>
            <person name="Wells T.J."/>
            <person name="Ramsay K.A."/>
            <person name="Bell S.C."/>
            <person name="Sarovich D.S."/>
            <person name="Price E.P."/>
        </authorList>
    </citation>
    <scope>NUCLEOTIDE SEQUENCE [LARGE SCALE GENOMIC DNA]</scope>
    <source>
        <strain evidence="1 2">SCHI0027.S.6</strain>
    </source>
</reference>
<name>A0ABS6Y5V0_9BACT</name>
<keyword evidence="2" id="KW-1185">Reference proteome</keyword>
<comment type="caution">
    <text evidence="1">The sequence shown here is derived from an EMBL/GenBank/DDBJ whole genome shotgun (WGS) entry which is preliminary data.</text>
</comment>
<sequence length="211" mass="24287">MTNKLFVISFLVLLISCGLPYAHKVQLTKDDLSWIDHYNDTDTLVFTSNKGLDTLTLMSMRVSNPRNTFVFDPEGVKWYDGSHEFHGNAYVEMKLRHSGASFVVGFYIRRNKNTDPLRYSIIFGEKNTSYEDVQFSQYQIHGRKLDSCLVINSNDMNDNLGDQPHLEVKSIVWNKSLGLVQYELNHNIIYTIKMSSVKCVDAFRTALTEEP</sequence>
<accession>A0ABS6Y5V0</accession>
<proteinExistence type="predicted"/>